<dbReference type="InterPro" id="IPR029060">
    <property type="entry name" value="PIN-like_dom_sf"/>
</dbReference>
<evidence type="ECO:0000313" key="8">
    <source>
        <dbReference type="EMBL" id="PPQ38329.1"/>
    </source>
</evidence>
<dbReference type="RefSeq" id="WP_104517276.1">
    <property type="nucleotide sequence ID" value="NZ_NHRY01000041.1"/>
</dbReference>
<dbReference type="InterPro" id="IPR022907">
    <property type="entry name" value="VapC_family"/>
</dbReference>
<organism evidence="8 9">
    <name type="scientific">Rhodopila globiformis</name>
    <name type="common">Rhodopseudomonas globiformis</name>
    <dbReference type="NCBI Taxonomy" id="1071"/>
    <lineage>
        <taxon>Bacteria</taxon>
        <taxon>Pseudomonadati</taxon>
        <taxon>Pseudomonadota</taxon>
        <taxon>Alphaproteobacteria</taxon>
        <taxon>Acetobacterales</taxon>
        <taxon>Acetobacteraceae</taxon>
        <taxon>Rhodopila</taxon>
    </lineage>
</organism>
<dbReference type="PANTHER" id="PTHR42740">
    <property type="entry name" value="RIBONUCLEASE VAPC3"/>
    <property type="match status" value="1"/>
</dbReference>
<evidence type="ECO:0000256" key="2">
    <source>
        <dbReference type="ARBA" id="ARBA00022722"/>
    </source>
</evidence>
<dbReference type="InterPro" id="IPR002716">
    <property type="entry name" value="PIN_dom"/>
</dbReference>
<dbReference type="GO" id="GO:0016787">
    <property type="term" value="F:hydrolase activity"/>
    <property type="evidence" value="ECO:0007669"/>
    <property type="project" value="UniProtKB-KW"/>
</dbReference>
<evidence type="ECO:0000256" key="5">
    <source>
        <dbReference type="ARBA" id="ARBA00022842"/>
    </source>
</evidence>
<evidence type="ECO:0000256" key="3">
    <source>
        <dbReference type="ARBA" id="ARBA00022723"/>
    </source>
</evidence>
<dbReference type="PANTHER" id="PTHR42740:SF1">
    <property type="entry name" value="RIBONUCLEASE VAPC3"/>
    <property type="match status" value="1"/>
</dbReference>
<keyword evidence="1 6" id="KW-1277">Toxin-antitoxin system</keyword>
<dbReference type="OrthoDB" id="9811788at2"/>
<dbReference type="InterPro" id="IPR051749">
    <property type="entry name" value="PINc/VapC_TA_RNase"/>
</dbReference>
<dbReference type="AlphaFoldDB" id="A0A2S6NN85"/>
<dbReference type="GO" id="GO:0090729">
    <property type="term" value="F:toxin activity"/>
    <property type="evidence" value="ECO:0007669"/>
    <property type="project" value="UniProtKB-KW"/>
</dbReference>
<dbReference type="SUPFAM" id="SSF88723">
    <property type="entry name" value="PIN domain-like"/>
    <property type="match status" value="1"/>
</dbReference>
<proteinExistence type="inferred from homology"/>
<comment type="similarity">
    <text evidence="6">Belongs to the PINc/VapC protein family.</text>
</comment>
<feature type="domain" description="PIN" evidence="7">
    <location>
        <begin position="5"/>
        <end position="131"/>
    </location>
</feature>
<dbReference type="GO" id="GO:0000287">
    <property type="term" value="F:magnesium ion binding"/>
    <property type="evidence" value="ECO:0007669"/>
    <property type="project" value="UniProtKB-UniRule"/>
</dbReference>
<comment type="cofactor">
    <cofactor evidence="6">
        <name>Mg(2+)</name>
        <dbReference type="ChEBI" id="CHEBI:18420"/>
    </cofactor>
</comment>
<dbReference type="EMBL" id="NHRY01000041">
    <property type="protein sequence ID" value="PPQ38329.1"/>
    <property type="molecule type" value="Genomic_DNA"/>
</dbReference>
<reference evidence="8 9" key="1">
    <citation type="journal article" date="2018" name="Arch. Microbiol.">
        <title>New insights into the metabolic potential of the phototrophic purple bacterium Rhodopila globiformis DSM 161(T) from its draft genome sequence and evidence for a vanadium-dependent nitrogenase.</title>
        <authorList>
            <person name="Imhoff J.F."/>
            <person name="Rahn T."/>
            <person name="Kunzel S."/>
            <person name="Neulinger S.C."/>
        </authorList>
    </citation>
    <scope>NUCLEOTIDE SEQUENCE [LARGE SCALE GENOMIC DNA]</scope>
    <source>
        <strain evidence="8 9">DSM 161</strain>
    </source>
</reference>
<sequence length="149" mass="16122">MTTAVFVDSSVWIDHLRGAVTPGTRGLRRLLDALDPDASEDDPAEILVGDLVLLEVLRGISDDRQYDATRSALLAFPQVRIGGTATALAAVDHYRSLRRRGVTVRKAVDCLIAAWCIARAVPLLHADRDFAPFAEHCGLLVHGREPGAS</sequence>
<keyword evidence="3 6" id="KW-0479">Metal-binding</keyword>
<evidence type="ECO:0000256" key="4">
    <source>
        <dbReference type="ARBA" id="ARBA00022801"/>
    </source>
</evidence>
<keyword evidence="4 6" id="KW-0378">Hydrolase</keyword>
<evidence type="ECO:0000256" key="1">
    <source>
        <dbReference type="ARBA" id="ARBA00022649"/>
    </source>
</evidence>
<keyword evidence="5 6" id="KW-0460">Magnesium</keyword>
<comment type="caution">
    <text evidence="8">The sequence shown here is derived from an EMBL/GenBank/DDBJ whole genome shotgun (WGS) entry which is preliminary data.</text>
</comment>
<feature type="binding site" evidence="6">
    <location>
        <position position="109"/>
    </location>
    <ligand>
        <name>Mg(2+)</name>
        <dbReference type="ChEBI" id="CHEBI:18420"/>
    </ligand>
</feature>
<dbReference type="HAMAP" id="MF_00265">
    <property type="entry name" value="VapC_Nob1"/>
    <property type="match status" value="1"/>
</dbReference>
<accession>A0A2S6NN85</accession>
<dbReference type="Gene3D" id="3.40.50.1010">
    <property type="entry name" value="5'-nuclease"/>
    <property type="match status" value="1"/>
</dbReference>
<evidence type="ECO:0000259" key="7">
    <source>
        <dbReference type="Pfam" id="PF01850"/>
    </source>
</evidence>
<feature type="binding site" evidence="6">
    <location>
        <position position="8"/>
    </location>
    <ligand>
        <name>Mg(2+)</name>
        <dbReference type="ChEBI" id="CHEBI:18420"/>
    </ligand>
</feature>
<gene>
    <name evidence="6" type="primary">vapC</name>
    <name evidence="8" type="ORF">CCS01_02575</name>
</gene>
<keyword evidence="6" id="KW-0800">Toxin</keyword>
<protein>
    <recommendedName>
        <fullName evidence="6">Ribonuclease VapC</fullName>
        <shortName evidence="6">RNase VapC</shortName>
        <ecNumber evidence="6">3.1.-.-</ecNumber>
    </recommendedName>
    <alternativeName>
        <fullName evidence="6">Toxin VapC</fullName>
    </alternativeName>
</protein>
<evidence type="ECO:0000313" key="9">
    <source>
        <dbReference type="Proteomes" id="UP000239724"/>
    </source>
</evidence>
<keyword evidence="9" id="KW-1185">Reference proteome</keyword>
<name>A0A2S6NN85_RHOGL</name>
<dbReference type="Proteomes" id="UP000239724">
    <property type="component" value="Unassembled WGS sequence"/>
</dbReference>
<dbReference type="GO" id="GO:0004540">
    <property type="term" value="F:RNA nuclease activity"/>
    <property type="evidence" value="ECO:0007669"/>
    <property type="project" value="InterPro"/>
</dbReference>
<evidence type="ECO:0000256" key="6">
    <source>
        <dbReference type="HAMAP-Rule" id="MF_00265"/>
    </source>
</evidence>
<comment type="function">
    <text evidence="6">Toxic component of a toxin-antitoxin (TA) system. An RNase.</text>
</comment>
<dbReference type="EC" id="3.1.-.-" evidence="6"/>
<keyword evidence="2 6" id="KW-0540">Nuclease</keyword>
<dbReference type="Pfam" id="PF01850">
    <property type="entry name" value="PIN"/>
    <property type="match status" value="1"/>
</dbReference>
<dbReference type="CDD" id="cd18760">
    <property type="entry name" value="PIN_MtVapC3-like"/>
    <property type="match status" value="1"/>
</dbReference>